<evidence type="ECO:0000313" key="10">
    <source>
        <dbReference type="EMBL" id="TDL24467.1"/>
    </source>
</evidence>
<evidence type="ECO:0000256" key="6">
    <source>
        <dbReference type="ARBA" id="ARBA00023002"/>
    </source>
</evidence>
<dbReference type="Pfam" id="PF00067">
    <property type="entry name" value="p450"/>
    <property type="match status" value="1"/>
</dbReference>
<keyword evidence="8" id="KW-0503">Monooxygenase</keyword>
<comment type="pathway">
    <text evidence="2">Secondary metabolite biosynthesis.</text>
</comment>
<evidence type="ECO:0000313" key="11">
    <source>
        <dbReference type="Proteomes" id="UP000294933"/>
    </source>
</evidence>
<dbReference type="GO" id="GO:0005506">
    <property type="term" value="F:iron ion binding"/>
    <property type="evidence" value="ECO:0007669"/>
    <property type="project" value="InterPro"/>
</dbReference>
<keyword evidence="5 9" id="KW-0479">Metal-binding</keyword>
<dbReference type="InterPro" id="IPR036396">
    <property type="entry name" value="Cyt_P450_sf"/>
</dbReference>
<evidence type="ECO:0000256" key="9">
    <source>
        <dbReference type="PIRSR" id="PIRSR602403-1"/>
    </source>
</evidence>
<dbReference type="PRINTS" id="PR00465">
    <property type="entry name" value="EP450IV"/>
</dbReference>
<dbReference type="PANTHER" id="PTHR24305">
    <property type="entry name" value="CYTOCHROME P450"/>
    <property type="match status" value="1"/>
</dbReference>
<dbReference type="InterPro" id="IPR050121">
    <property type="entry name" value="Cytochrome_P450_monoxygenase"/>
</dbReference>
<proteinExistence type="inferred from homology"/>
<evidence type="ECO:0000256" key="2">
    <source>
        <dbReference type="ARBA" id="ARBA00005179"/>
    </source>
</evidence>
<dbReference type="GO" id="GO:0004497">
    <property type="term" value="F:monooxygenase activity"/>
    <property type="evidence" value="ECO:0007669"/>
    <property type="project" value="UniProtKB-KW"/>
</dbReference>
<dbReference type="EMBL" id="ML170166">
    <property type="protein sequence ID" value="TDL24467.1"/>
    <property type="molecule type" value="Genomic_DNA"/>
</dbReference>
<dbReference type="VEuPathDB" id="FungiDB:BD410DRAFT_719376"/>
<dbReference type="Gene3D" id="1.10.630.10">
    <property type="entry name" value="Cytochrome P450"/>
    <property type="match status" value="1"/>
</dbReference>
<dbReference type="InterPro" id="IPR002403">
    <property type="entry name" value="Cyt_P450_E_grp-IV"/>
</dbReference>
<organism evidence="10 11">
    <name type="scientific">Rickenella mellea</name>
    <dbReference type="NCBI Taxonomy" id="50990"/>
    <lineage>
        <taxon>Eukaryota</taxon>
        <taxon>Fungi</taxon>
        <taxon>Dikarya</taxon>
        <taxon>Basidiomycota</taxon>
        <taxon>Agaricomycotina</taxon>
        <taxon>Agaricomycetes</taxon>
        <taxon>Hymenochaetales</taxon>
        <taxon>Rickenellaceae</taxon>
        <taxon>Rickenella</taxon>
    </lineage>
</organism>
<dbReference type="SUPFAM" id="SSF48264">
    <property type="entry name" value="Cytochrome P450"/>
    <property type="match status" value="1"/>
</dbReference>
<sequence>MSRNIAQTSFVLLCSYILWRLLRNFLVRSTLSNIPGPPKGSWWKGNFAQLYNNTCWPFHSEILQKYGTLIKTYGFFGDEYLYVSDPRALHHILVKDQVIFAKSRTFLLQAVVCFGEGLLGTEGIKLRIQRKLLNPVFSMRHMRGLLPVLTPVAHQMRDVLKRKVEKGEEDIDVQSCVSRAALEYIGQGGLGYSFDALDESKTNNYSDSLKMVTTFILPLLTYRQMLPYLMWIPRIVRRKFMEWSPFPGFQRIRKVVDTIHMASIQVYMNKKEGLARGDDAIVQQIGKGKDIISILMRANMATDDKTRLPESEVIAQMNTFTIAAHDTATSATCRVFHQLALDPKAQARLRQEILQAYKDNGNEDLDYDTLMSLPYLDGIVRETLRVFPPIPFNLRITNKNVVLPLLWPIKGKDGNEISEVFVKKGTTVVVGIQAANRNKAIWGEDAEIWKPERWLSPLPQSVADAHLPGIYASMMTFLAGGRSCIGFKFAEMEIKLSVSTVLSTFEIAPSPTEEIEWHMRLAQVPTIKGSSDPAPHLPLKVSLVKQ</sequence>
<dbReference type="GO" id="GO:0020037">
    <property type="term" value="F:heme binding"/>
    <property type="evidence" value="ECO:0007669"/>
    <property type="project" value="InterPro"/>
</dbReference>
<evidence type="ECO:0000256" key="7">
    <source>
        <dbReference type="ARBA" id="ARBA00023004"/>
    </source>
</evidence>
<keyword evidence="4 9" id="KW-0349">Heme</keyword>
<feature type="binding site" description="axial binding residue" evidence="9">
    <location>
        <position position="484"/>
    </location>
    <ligand>
        <name>heme</name>
        <dbReference type="ChEBI" id="CHEBI:30413"/>
    </ligand>
    <ligandPart>
        <name>Fe</name>
        <dbReference type="ChEBI" id="CHEBI:18248"/>
    </ligandPart>
</feature>
<evidence type="ECO:0000256" key="1">
    <source>
        <dbReference type="ARBA" id="ARBA00001971"/>
    </source>
</evidence>
<accession>A0A4Y7Q9Y4</accession>
<dbReference type="Proteomes" id="UP000294933">
    <property type="component" value="Unassembled WGS sequence"/>
</dbReference>
<comment type="cofactor">
    <cofactor evidence="1 9">
        <name>heme</name>
        <dbReference type="ChEBI" id="CHEBI:30413"/>
    </cofactor>
</comment>
<keyword evidence="6" id="KW-0560">Oxidoreductase</keyword>
<evidence type="ECO:0000256" key="3">
    <source>
        <dbReference type="ARBA" id="ARBA00010617"/>
    </source>
</evidence>
<dbReference type="CDD" id="cd11069">
    <property type="entry name" value="CYP_FUM15-like"/>
    <property type="match status" value="1"/>
</dbReference>
<evidence type="ECO:0000256" key="4">
    <source>
        <dbReference type="ARBA" id="ARBA00022617"/>
    </source>
</evidence>
<keyword evidence="11" id="KW-1185">Reference proteome</keyword>
<keyword evidence="7 9" id="KW-0408">Iron</keyword>
<evidence type="ECO:0000256" key="5">
    <source>
        <dbReference type="ARBA" id="ARBA00022723"/>
    </source>
</evidence>
<comment type="similarity">
    <text evidence="3">Belongs to the cytochrome P450 family.</text>
</comment>
<reference evidence="10 11" key="1">
    <citation type="submission" date="2018-06" db="EMBL/GenBank/DDBJ databases">
        <title>A transcriptomic atlas of mushroom development highlights an independent origin of complex multicellularity.</title>
        <authorList>
            <consortium name="DOE Joint Genome Institute"/>
            <person name="Krizsan K."/>
            <person name="Almasi E."/>
            <person name="Merenyi Z."/>
            <person name="Sahu N."/>
            <person name="Viragh M."/>
            <person name="Koszo T."/>
            <person name="Mondo S."/>
            <person name="Kiss B."/>
            <person name="Balint B."/>
            <person name="Kues U."/>
            <person name="Barry K."/>
            <person name="Hegedus J.C."/>
            <person name="Henrissat B."/>
            <person name="Johnson J."/>
            <person name="Lipzen A."/>
            <person name="Ohm R."/>
            <person name="Nagy I."/>
            <person name="Pangilinan J."/>
            <person name="Yan J."/>
            <person name="Xiong Y."/>
            <person name="Grigoriev I.V."/>
            <person name="Hibbett D.S."/>
            <person name="Nagy L.G."/>
        </authorList>
    </citation>
    <scope>NUCLEOTIDE SEQUENCE [LARGE SCALE GENOMIC DNA]</scope>
    <source>
        <strain evidence="10 11">SZMC22713</strain>
    </source>
</reference>
<dbReference type="AlphaFoldDB" id="A0A4Y7Q9Y4"/>
<dbReference type="GO" id="GO:0016705">
    <property type="term" value="F:oxidoreductase activity, acting on paired donors, with incorporation or reduction of molecular oxygen"/>
    <property type="evidence" value="ECO:0007669"/>
    <property type="project" value="InterPro"/>
</dbReference>
<name>A0A4Y7Q9Y4_9AGAM</name>
<dbReference type="InterPro" id="IPR001128">
    <property type="entry name" value="Cyt_P450"/>
</dbReference>
<protein>
    <submittedName>
        <fullName evidence="10">Cytochrome P450</fullName>
    </submittedName>
</protein>
<evidence type="ECO:0000256" key="8">
    <source>
        <dbReference type="ARBA" id="ARBA00023033"/>
    </source>
</evidence>
<dbReference type="PRINTS" id="PR00385">
    <property type="entry name" value="P450"/>
</dbReference>
<dbReference type="STRING" id="50990.A0A4Y7Q9Y4"/>
<gene>
    <name evidence="10" type="ORF">BD410DRAFT_719376</name>
</gene>
<dbReference type="PANTHER" id="PTHR24305:SF166">
    <property type="entry name" value="CYTOCHROME P450 12A4, MITOCHONDRIAL-RELATED"/>
    <property type="match status" value="1"/>
</dbReference>
<dbReference type="OrthoDB" id="1470350at2759"/>